<proteinExistence type="predicted"/>
<dbReference type="EMBL" id="ODYU01001244">
    <property type="protein sequence ID" value="SOQ37190.1"/>
    <property type="molecule type" value="Genomic_DNA"/>
</dbReference>
<evidence type="ECO:0000313" key="1">
    <source>
        <dbReference type="EMBL" id="SOQ37190.1"/>
    </source>
</evidence>
<accession>A0A2H1V8M4</accession>
<protein>
    <submittedName>
        <fullName evidence="1">SFRICE_020335</fullName>
    </submittedName>
</protein>
<organism evidence="1">
    <name type="scientific">Spodoptera frugiperda</name>
    <name type="common">Fall armyworm</name>
    <dbReference type="NCBI Taxonomy" id="7108"/>
    <lineage>
        <taxon>Eukaryota</taxon>
        <taxon>Metazoa</taxon>
        <taxon>Ecdysozoa</taxon>
        <taxon>Arthropoda</taxon>
        <taxon>Hexapoda</taxon>
        <taxon>Insecta</taxon>
        <taxon>Pterygota</taxon>
        <taxon>Neoptera</taxon>
        <taxon>Endopterygota</taxon>
        <taxon>Lepidoptera</taxon>
        <taxon>Glossata</taxon>
        <taxon>Ditrysia</taxon>
        <taxon>Noctuoidea</taxon>
        <taxon>Noctuidae</taxon>
        <taxon>Amphipyrinae</taxon>
        <taxon>Spodoptera</taxon>
    </lineage>
</organism>
<name>A0A2H1V8M4_SPOFR</name>
<dbReference type="AlphaFoldDB" id="A0A2H1V8M4"/>
<sequence>MLSAHTTRRLSRNAAHEYEPLAWLETSRVPRQNSTSCCYLQQFRHSSGAADYLAGLPELRHEKQEKEQGGGIYNSTWPWLVGTHPLPELLAAHGLVHERVLPDPEQHEICLVSPGERYKLTYSNTKQISVT</sequence>
<reference evidence="1" key="1">
    <citation type="submission" date="2016-07" db="EMBL/GenBank/DDBJ databases">
        <authorList>
            <person name="Bretaudeau A."/>
        </authorList>
    </citation>
    <scope>NUCLEOTIDE SEQUENCE</scope>
    <source>
        <strain evidence="1">Rice</strain>
        <tissue evidence="1">Whole body</tissue>
    </source>
</reference>
<gene>
    <name evidence="1" type="ORF">SFRICE_020335</name>
</gene>